<gene>
    <name evidence="5" type="ORF">CBR_g5704</name>
</gene>
<name>A0A388KJ38_CHABU</name>
<dbReference type="SUPFAM" id="SSF53098">
    <property type="entry name" value="Ribonuclease H-like"/>
    <property type="match status" value="1"/>
</dbReference>
<dbReference type="GO" id="GO:0015074">
    <property type="term" value="P:DNA integration"/>
    <property type="evidence" value="ECO:0007669"/>
    <property type="project" value="InterPro"/>
</dbReference>
<keyword evidence="1" id="KW-0862">Zinc</keyword>
<dbReference type="GO" id="GO:0003676">
    <property type="term" value="F:nucleic acid binding"/>
    <property type="evidence" value="ECO:0007669"/>
    <property type="project" value="InterPro"/>
</dbReference>
<dbReference type="PANTHER" id="PTHR37984:SF5">
    <property type="entry name" value="PROTEIN NYNRIN-LIKE"/>
    <property type="match status" value="1"/>
</dbReference>
<keyword evidence="1" id="KW-0479">Metal-binding</keyword>
<evidence type="ECO:0000256" key="1">
    <source>
        <dbReference type="PROSITE-ProRule" id="PRU00047"/>
    </source>
</evidence>
<evidence type="ECO:0000259" key="4">
    <source>
        <dbReference type="PROSITE" id="PS50994"/>
    </source>
</evidence>
<dbReference type="InterPro" id="IPR012337">
    <property type="entry name" value="RNaseH-like_sf"/>
</dbReference>
<accession>A0A388KJ38</accession>
<dbReference type="InterPro" id="IPR036397">
    <property type="entry name" value="RNaseH_sf"/>
</dbReference>
<feature type="region of interest" description="Disordered" evidence="2">
    <location>
        <begin position="176"/>
        <end position="196"/>
    </location>
</feature>
<feature type="compositionally biased region" description="Basic and acidic residues" evidence="2">
    <location>
        <begin position="177"/>
        <end position="188"/>
    </location>
</feature>
<keyword evidence="1" id="KW-0863">Zinc-finger</keyword>
<evidence type="ECO:0000313" key="5">
    <source>
        <dbReference type="EMBL" id="GBG70070.1"/>
    </source>
</evidence>
<evidence type="ECO:0000256" key="2">
    <source>
        <dbReference type="SAM" id="MobiDB-lite"/>
    </source>
</evidence>
<evidence type="ECO:0000313" key="6">
    <source>
        <dbReference type="Proteomes" id="UP000265515"/>
    </source>
</evidence>
<dbReference type="Gene3D" id="3.30.420.10">
    <property type="entry name" value="Ribonuclease H-like superfamily/Ribonuclease H"/>
    <property type="match status" value="1"/>
</dbReference>
<dbReference type="Gramene" id="GBG70070">
    <property type="protein sequence ID" value="GBG70070"/>
    <property type="gene ID" value="CBR_g5704"/>
</dbReference>
<dbReference type="EMBL" id="BFEA01000125">
    <property type="protein sequence ID" value="GBG70070.1"/>
    <property type="molecule type" value="Genomic_DNA"/>
</dbReference>
<proteinExistence type="predicted"/>
<dbReference type="InterPro" id="IPR050951">
    <property type="entry name" value="Retrovirus_Pol_polyprotein"/>
</dbReference>
<sequence>MGDWAKTHTLESFMDLVEAQQHNPQQAHIATDGLLKLDTRKYRSVRELTSVVECLIVVPGVEYNPQVLLTMFLRFLPTNIKTLLASEARLEYHTFETFSKKALHLEAMLGGAQTPSTDGRKKKSPEEWKKKGSRLMMVEVECTQTEIEDFSYLVDSTKINGEDDVEGSNLAAVVKGKAGDRDKGDKQRSQGQTPNPHKIAAWVRAGLDRDVWRDRYQRGACINCGKYGHQQFKCKNTKVPHKIPSKVRLQAKVIDQYDFKLDYVKGEYNKVVDALSRRADYPGALITEFGLSDDVTRSFVEAYKENLVTMDIIRKLEAQDKATSHEFVMVDGLLFLEKAGFKSEMWKKAAEQMGSQLRMTSGNHPEANGEAEQMNRVVQHLLRHYIKPSHNDWDEKLPLIASLYNNVVHSTTGVSPNQPHLGWKPRTALDFLLPENRTAATSGTIEFGV</sequence>
<dbReference type="OrthoDB" id="1112530at2759"/>
<comment type="caution">
    <text evidence="5">The sequence shown here is derived from an EMBL/GenBank/DDBJ whole genome shotgun (WGS) entry which is preliminary data.</text>
</comment>
<dbReference type="GO" id="GO:0008270">
    <property type="term" value="F:zinc ion binding"/>
    <property type="evidence" value="ECO:0007669"/>
    <property type="project" value="UniProtKB-KW"/>
</dbReference>
<protein>
    <recommendedName>
        <fullName evidence="7">Integrase catalytic domain-containing protein</fullName>
    </recommendedName>
</protein>
<dbReference type="AlphaFoldDB" id="A0A388KJ38"/>
<dbReference type="PROSITE" id="PS50994">
    <property type="entry name" value="INTEGRASE"/>
    <property type="match status" value="1"/>
</dbReference>
<feature type="domain" description="Integrase catalytic" evidence="4">
    <location>
        <begin position="240"/>
        <end position="424"/>
    </location>
</feature>
<evidence type="ECO:0008006" key="7">
    <source>
        <dbReference type="Google" id="ProtNLM"/>
    </source>
</evidence>
<dbReference type="InterPro" id="IPR001878">
    <property type="entry name" value="Znf_CCHC"/>
</dbReference>
<feature type="domain" description="CCHC-type" evidence="3">
    <location>
        <begin position="221"/>
        <end position="236"/>
    </location>
</feature>
<dbReference type="PROSITE" id="PS50158">
    <property type="entry name" value="ZF_CCHC"/>
    <property type="match status" value="1"/>
</dbReference>
<dbReference type="InterPro" id="IPR001584">
    <property type="entry name" value="Integrase_cat-core"/>
</dbReference>
<dbReference type="PANTHER" id="PTHR37984">
    <property type="entry name" value="PROTEIN CBG26694"/>
    <property type="match status" value="1"/>
</dbReference>
<reference evidence="5 6" key="1">
    <citation type="journal article" date="2018" name="Cell">
        <title>The Chara Genome: Secondary Complexity and Implications for Plant Terrestrialization.</title>
        <authorList>
            <person name="Nishiyama T."/>
            <person name="Sakayama H."/>
            <person name="Vries J.D."/>
            <person name="Buschmann H."/>
            <person name="Saint-Marcoux D."/>
            <person name="Ullrich K.K."/>
            <person name="Haas F.B."/>
            <person name="Vanderstraeten L."/>
            <person name="Becker D."/>
            <person name="Lang D."/>
            <person name="Vosolsobe S."/>
            <person name="Rombauts S."/>
            <person name="Wilhelmsson P.K.I."/>
            <person name="Janitza P."/>
            <person name="Kern R."/>
            <person name="Heyl A."/>
            <person name="Rumpler F."/>
            <person name="Villalobos L.I.A.C."/>
            <person name="Clay J.M."/>
            <person name="Skokan R."/>
            <person name="Toyoda A."/>
            <person name="Suzuki Y."/>
            <person name="Kagoshima H."/>
            <person name="Schijlen E."/>
            <person name="Tajeshwar N."/>
            <person name="Catarino B."/>
            <person name="Hetherington A.J."/>
            <person name="Saltykova A."/>
            <person name="Bonnot C."/>
            <person name="Breuninger H."/>
            <person name="Symeonidi A."/>
            <person name="Radhakrishnan G.V."/>
            <person name="Van Nieuwerburgh F."/>
            <person name="Deforce D."/>
            <person name="Chang C."/>
            <person name="Karol K.G."/>
            <person name="Hedrich R."/>
            <person name="Ulvskov P."/>
            <person name="Glockner G."/>
            <person name="Delwiche C.F."/>
            <person name="Petrasek J."/>
            <person name="Van de Peer Y."/>
            <person name="Friml J."/>
            <person name="Beilby M."/>
            <person name="Dolan L."/>
            <person name="Kohara Y."/>
            <person name="Sugano S."/>
            <person name="Fujiyama A."/>
            <person name="Delaux P.-M."/>
            <person name="Quint M."/>
            <person name="TheiBen G."/>
            <person name="Hagemann M."/>
            <person name="Harholt J."/>
            <person name="Dunand C."/>
            <person name="Zachgo S."/>
            <person name="Langdale J."/>
            <person name="Maumus F."/>
            <person name="Straeten D.V.D."/>
            <person name="Gould S.B."/>
            <person name="Rensing S.A."/>
        </authorList>
    </citation>
    <scope>NUCLEOTIDE SEQUENCE [LARGE SCALE GENOMIC DNA]</scope>
    <source>
        <strain evidence="5 6">S276</strain>
    </source>
</reference>
<keyword evidence="6" id="KW-1185">Reference proteome</keyword>
<dbReference type="Proteomes" id="UP000265515">
    <property type="component" value="Unassembled WGS sequence"/>
</dbReference>
<evidence type="ECO:0000259" key="3">
    <source>
        <dbReference type="PROSITE" id="PS50158"/>
    </source>
</evidence>
<organism evidence="5 6">
    <name type="scientific">Chara braunii</name>
    <name type="common">Braun's stonewort</name>
    <dbReference type="NCBI Taxonomy" id="69332"/>
    <lineage>
        <taxon>Eukaryota</taxon>
        <taxon>Viridiplantae</taxon>
        <taxon>Streptophyta</taxon>
        <taxon>Charophyceae</taxon>
        <taxon>Charales</taxon>
        <taxon>Characeae</taxon>
        <taxon>Chara</taxon>
    </lineage>
</organism>